<dbReference type="SUPFAM" id="SSF50989">
    <property type="entry name" value="Clathrin heavy-chain terminal domain"/>
    <property type="match status" value="1"/>
</dbReference>
<gene>
    <name evidence="1" type="ORF">KUTeg_009940</name>
</gene>
<name>A0ABQ9F9M7_TEGGR</name>
<reference evidence="1 2" key="1">
    <citation type="submission" date="2022-12" db="EMBL/GenBank/DDBJ databases">
        <title>Chromosome-level genome of Tegillarca granosa.</title>
        <authorList>
            <person name="Kim J."/>
        </authorList>
    </citation>
    <scope>NUCLEOTIDE SEQUENCE [LARGE SCALE GENOMIC DNA]</scope>
    <source>
        <strain evidence="1">Teg-2019</strain>
        <tissue evidence="1">Adductor muscle</tissue>
    </source>
</reference>
<dbReference type="InterPro" id="IPR016025">
    <property type="entry name" value="Clathrin_H-chain_N"/>
</dbReference>
<dbReference type="EMBL" id="JARBDR010000440">
    <property type="protein sequence ID" value="KAJ8312567.1"/>
    <property type="molecule type" value="Genomic_DNA"/>
</dbReference>
<dbReference type="PANTHER" id="PTHR10292">
    <property type="entry name" value="CLATHRIN HEAVY CHAIN RELATED"/>
    <property type="match status" value="1"/>
</dbReference>
<evidence type="ECO:0000313" key="1">
    <source>
        <dbReference type="EMBL" id="KAJ8312567.1"/>
    </source>
</evidence>
<keyword evidence="2" id="KW-1185">Reference proteome</keyword>
<organism evidence="1 2">
    <name type="scientific">Tegillarca granosa</name>
    <name type="common">Malaysian cockle</name>
    <name type="synonym">Anadara granosa</name>
    <dbReference type="NCBI Taxonomy" id="220873"/>
    <lineage>
        <taxon>Eukaryota</taxon>
        <taxon>Metazoa</taxon>
        <taxon>Spiralia</taxon>
        <taxon>Lophotrochozoa</taxon>
        <taxon>Mollusca</taxon>
        <taxon>Bivalvia</taxon>
        <taxon>Autobranchia</taxon>
        <taxon>Pteriomorphia</taxon>
        <taxon>Arcoida</taxon>
        <taxon>Arcoidea</taxon>
        <taxon>Arcidae</taxon>
        <taxon>Tegillarca</taxon>
    </lineage>
</organism>
<dbReference type="Gene3D" id="2.130.10.110">
    <property type="entry name" value="Clathrin heavy-chain terminal domain"/>
    <property type="match status" value="2"/>
</dbReference>
<accession>A0ABQ9F9M7</accession>
<comment type="caution">
    <text evidence="1">The sequence shown here is derived from an EMBL/GenBank/DDBJ whole genome shotgun (WGS) entry which is preliminary data.</text>
</comment>
<evidence type="ECO:0008006" key="3">
    <source>
        <dbReference type="Google" id="ProtNLM"/>
    </source>
</evidence>
<feature type="non-terminal residue" evidence="1">
    <location>
        <position position="199"/>
    </location>
</feature>
<proteinExistence type="predicted"/>
<protein>
    <recommendedName>
        <fullName evidence="3">Clathrin heavy chain</fullName>
    </recommendedName>
</protein>
<dbReference type="Proteomes" id="UP001217089">
    <property type="component" value="Unassembled WGS sequence"/>
</dbReference>
<evidence type="ECO:0000313" key="2">
    <source>
        <dbReference type="Proteomes" id="UP001217089"/>
    </source>
</evidence>
<dbReference type="PANTHER" id="PTHR10292:SF1">
    <property type="entry name" value="CLATHRIN HEAVY CHAIN"/>
    <property type="match status" value="1"/>
</dbReference>
<sequence length="199" mass="23188">MRFEVFNFETKQLINKTKLFERVVYWTWLNSDIIAMVTESAVFHWELFQDRSPEKIFLRHHRLTFSEIISYKADPSLKWMAVTGLTPECISSHAICFSDYHYDDNPSSSTVMCAASRDSNDTGKIHVIELGPYKQGNFAPRNNYDVIQFIDDVNRYDFPVSLHVSTNYKLLFMVTKYGHMYLCDMETAACLCCTRISLS</sequence>